<evidence type="ECO:0000313" key="3">
    <source>
        <dbReference type="Proteomes" id="UP000076532"/>
    </source>
</evidence>
<protein>
    <submittedName>
        <fullName evidence="2">Uncharacterized protein</fullName>
    </submittedName>
</protein>
<accession>A0A167UV36</accession>
<evidence type="ECO:0000256" key="1">
    <source>
        <dbReference type="SAM" id="MobiDB-lite"/>
    </source>
</evidence>
<dbReference type="AlphaFoldDB" id="A0A167UV36"/>
<organism evidence="2 3">
    <name type="scientific">Athelia psychrophila</name>
    <dbReference type="NCBI Taxonomy" id="1759441"/>
    <lineage>
        <taxon>Eukaryota</taxon>
        <taxon>Fungi</taxon>
        <taxon>Dikarya</taxon>
        <taxon>Basidiomycota</taxon>
        <taxon>Agaricomycotina</taxon>
        <taxon>Agaricomycetes</taxon>
        <taxon>Agaricomycetidae</taxon>
        <taxon>Atheliales</taxon>
        <taxon>Atheliaceae</taxon>
        <taxon>Athelia</taxon>
    </lineage>
</organism>
<gene>
    <name evidence="2" type="ORF">FIBSPDRAFT_878613</name>
</gene>
<dbReference type="EMBL" id="KV417934">
    <property type="protein sequence ID" value="KZP04331.1"/>
    <property type="molecule type" value="Genomic_DNA"/>
</dbReference>
<feature type="compositionally biased region" description="Polar residues" evidence="1">
    <location>
        <begin position="21"/>
        <end position="35"/>
    </location>
</feature>
<evidence type="ECO:0000313" key="2">
    <source>
        <dbReference type="EMBL" id="KZP04331.1"/>
    </source>
</evidence>
<sequence>MSYADLSEVCLQLHSPVSHGTYHTQAPRNMPASHSSNEKVRRDASIRRPTTSSSHH</sequence>
<keyword evidence="3" id="KW-1185">Reference proteome</keyword>
<feature type="region of interest" description="Disordered" evidence="1">
    <location>
        <begin position="19"/>
        <end position="56"/>
    </location>
</feature>
<reference evidence="2 3" key="1">
    <citation type="journal article" date="2016" name="Mol. Biol. Evol.">
        <title>Comparative Genomics of Early-Diverging Mushroom-Forming Fungi Provides Insights into the Origins of Lignocellulose Decay Capabilities.</title>
        <authorList>
            <person name="Nagy L.G."/>
            <person name="Riley R."/>
            <person name="Tritt A."/>
            <person name="Adam C."/>
            <person name="Daum C."/>
            <person name="Floudas D."/>
            <person name="Sun H."/>
            <person name="Yadav J.S."/>
            <person name="Pangilinan J."/>
            <person name="Larsson K.H."/>
            <person name="Matsuura K."/>
            <person name="Barry K."/>
            <person name="Labutti K."/>
            <person name="Kuo R."/>
            <person name="Ohm R.A."/>
            <person name="Bhattacharya S.S."/>
            <person name="Shirouzu T."/>
            <person name="Yoshinaga Y."/>
            <person name="Martin F.M."/>
            <person name="Grigoriev I.V."/>
            <person name="Hibbett D.S."/>
        </authorList>
    </citation>
    <scope>NUCLEOTIDE SEQUENCE [LARGE SCALE GENOMIC DNA]</scope>
    <source>
        <strain evidence="2 3">CBS 109695</strain>
    </source>
</reference>
<proteinExistence type="predicted"/>
<feature type="compositionally biased region" description="Basic and acidic residues" evidence="1">
    <location>
        <begin position="36"/>
        <end position="46"/>
    </location>
</feature>
<name>A0A167UV36_9AGAM</name>
<dbReference type="Proteomes" id="UP000076532">
    <property type="component" value="Unassembled WGS sequence"/>
</dbReference>